<dbReference type="GO" id="GO:0005524">
    <property type="term" value="F:ATP binding"/>
    <property type="evidence" value="ECO:0007669"/>
    <property type="project" value="UniProtKB-KW"/>
</dbReference>
<evidence type="ECO:0000256" key="7">
    <source>
        <dbReference type="ARBA" id="ARBA00022840"/>
    </source>
</evidence>
<dbReference type="SUPFAM" id="SSF53633">
    <property type="entry name" value="Carbamate kinase-like"/>
    <property type="match status" value="1"/>
</dbReference>
<dbReference type="PROSITE" id="PS50890">
    <property type="entry name" value="PUA"/>
    <property type="match status" value="1"/>
</dbReference>
<dbReference type="PANTHER" id="PTHR43654:SF1">
    <property type="entry name" value="ISOPENTENYL PHOSPHATE KINASE"/>
    <property type="match status" value="1"/>
</dbReference>
<dbReference type="NCBIfam" id="TIGR01027">
    <property type="entry name" value="proB"/>
    <property type="match status" value="1"/>
</dbReference>
<dbReference type="GO" id="GO:0055129">
    <property type="term" value="P:L-proline biosynthetic process"/>
    <property type="evidence" value="ECO:0007669"/>
    <property type="project" value="UniProtKB-UniRule"/>
</dbReference>
<dbReference type="Pfam" id="PF01472">
    <property type="entry name" value="PUA"/>
    <property type="match status" value="1"/>
</dbReference>
<feature type="domain" description="PUA" evidence="9">
    <location>
        <begin position="291"/>
        <end position="373"/>
    </location>
</feature>
<feature type="binding site" evidence="8">
    <location>
        <begin position="184"/>
        <end position="185"/>
    </location>
    <ligand>
        <name>ATP</name>
        <dbReference type="ChEBI" id="CHEBI:30616"/>
    </ligand>
</feature>
<evidence type="ECO:0000256" key="4">
    <source>
        <dbReference type="ARBA" id="ARBA00022679"/>
    </source>
</evidence>
<evidence type="ECO:0000313" key="11">
    <source>
        <dbReference type="Proteomes" id="UP000576821"/>
    </source>
</evidence>
<keyword evidence="7 8" id="KW-0067">ATP-binding</keyword>
<feature type="binding site" evidence="8">
    <location>
        <position position="152"/>
    </location>
    <ligand>
        <name>substrate</name>
    </ligand>
</feature>
<dbReference type="GO" id="GO:0003723">
    <property type="term" value="F:RNA binding"/>
    <property type="evidence" value="ECO:0007669"/>
    <property type="project" value="InterPro"/>
</dbReference>
<comment type="catalytic activity">
    <reaction evidence="8">
        <text>L-glutamate + ATP = L-glutamyl 5-phosphate + ADP</text>
        <dbReference type="Rhea" id="RHEA:14877"/>
        <dbReference type="ChEBI" id="CHEBI:29985"/>
        <dbReference type="ChEBI" id="CHEBI:30616"/>
        <dbReference type="ChEBI" id="CHEBI:58274"/>
        <dbReference type="ChEBI" id="CHEBI:456216"/>
        <dbReference type="EC" id="2.7.2.11"/>
    </reaction>
</comment>
<dbReference type="FunFam" id="2.30.130.10:FF:000007">
    <property type="entry name" value="Glutamate 5-kinase"/>
    <property type="match status" value="1"/>
</dbReference>
<evidence type="ECO:0000259" key="9">
    <source>
        <dbReference type="SMART" id="SM00359"/>
    </source>
</evidence>
<dbReference type="Gene3D" id="3.40.1160.10">
    <property type="entry name" value="Acetylglutamate kinase-like"/>
    <property type="match status" value="1"/>
</dbReference>
<dbReference type="InterPro" id="IPR015947">
    <property type="entry name" value="PUA-like_sf"/>
</dbReference>
<dbReference type="CDD" id="cd21157">
    <property type="entry name" value="PUA_G5K"/>
    <property type="match status" value="1"/>
</dbReference>
<dbReference type="AlphaFoldDB" id="A0A846MBL7"/>
<organism evidence="10 11">
    <name type="scientific">Sphingobium vermicomposti</name>
    <dbReference type="NCBI Taxonomy" id="529005"/>
    <lineage>
        <taxon>Bacteria</taxon>
        <taxon>Pseudomonadati</taxon>
        <taxon>Pseudomonadota</taxon>
        <taxon>Alphaproteobacteria</taxon>
        <taxon>Sphingomonadales</taxon>
        <taxon>Sphingomonadaceae</taxon>
        <taxon>Sphingobium</taxon>
    </lineage>
</organism>
<feature type="binding site" evidence="8">
    <location>
        <position position="164"/>
    </location>
    <ligand>
        <name>substrate</name>
    </ligand>
</feature>
<evidence type="ECO:0000256" key="8">
    <source>
        <dbReference type="HAMAP-Rule" id="MF_00456"/>
    </source>
</evidence>
<dbReference type="Pfam" id="PF00696">
    <property type="entry name" value="AA_kinase"/>
    <property type="match status" value="1"/>
</dbReference>
<evidence type="ECO:0000256" key="5">
    <source>
        <dbReference type="ARBA" id="ARBA00022741"/>
    </source>
</evidence>
<evidence type="ECO:0000256" key="6">
    <source>
        <dbReference type="ARBA" id="ARBA00022777"/>
    </source>
</evidence>
<keyword evidence="1 8" id="KW-0963">Cytoplasm</keyword>
<comment type="caution">
    <text evidence="10">The sequence shown here is derived from an EMBL/GenBank/DDBJ whole genome shotgun (WGS) entry which is preliminary data.</text>
</comment>
<feature type="binding site" evidence="8">
    <location>
        <begin position="227"/>
        <end position="233"/>
    </location>
    <ligand>
        <name>ATP</name>
        <dbReference type="ChEBI" id="CHEBI:30616"/>
    </ligand>
</feature>
<keyword evidence="3 8" id="KW-0641">Proline biosynthesis</keyword>
<dbReference type="PRINTS" id="PR00474">
    <property type="entry name" value="GLU5KINASE"/>
</dbReference>
<protein>
    <recommendedName>
        <fullName evidence="8">Glutamate 5-kinase</fullName>
        <ecNumber evidence="8">2.7.2.11</ecNumber>
    </recommendedName>
    <alternativeName>
        <fullName evidence="8">Gamma-glutamyl kinase</fullName>
        <shortName evidence="8">GK</shortName>
    </alternativeName>
</protein>
<evidence type="ECO:0000256" key="3">
    <source>
        <dbReference type="ARBA" id="ARBA00022650"/>
    </source>
</evidence>
<sequence length="381" mass="39929">MDVVAVTPSLSGFSPSLVRRLVIKIGSALLVDAHGQVRDSWLRTLVDDIAVRKAAGQQIIVVSSGAIALGARRLKLPKGGRGSLEDAQAAAATGQIALSQCWASLLQERGITAAQMLVTLDDLEHRRRYLNASATLERLMALDVVPVVNENDSVATAEIRFGDNDRLAARIGQAARADAVVLLSDVDGLYTANPHANADAMLIETIERIDAHIAGMADSGSASGMGSGGMTSKIEAARIATGAGAHLAIISGKVDAPLSHWEKGGRGSIFVAAPAKRARKGWLAGRLTVRGRITVDAGAERALGKGNSLLPAGVSGVEGVFERGDVVDILTQDGRVIARGLSEYDSEQATRIIGKRSEDIAALLGELPRSVLVHRDHMAMV</sequence>
<comment type="function">
    <text evidence="8">Catalyzes the transfer of a phosphate group to glutamate to form L-glutamate 5-phosphate.</text>
</comment>
<dbReference type="EMBL" id="JAASQR010000001">
    <property type="protein sequence ID" value="NIJ15185.1"/>
    <property type="molecule type" value="Genomic_DNA"/>
</dbReference>
<dbReference type="SMART" id="SM00359">
    <property type="entry name" value="PUA"/>
    <property type="match status" value="1"/>
</dbReference>
<proteinExistence type="inferred from homology"/>
<keyword evidence="5 8" id="KW-0547">Nucleotide-binding</keyword>
<dbReference type="InterPro" id="IPR001048">
    <property type="entry name" value="Asp/Glu/Uridylate_kinase"/>
</dbReference>
<dbReference type="FunFam" id="3.40.1160.10:FF:000018">
    <property type="entry name" value="Glutamate 5-kinase"/>
    <property type="match status" value="1"/>
</dbReference>
<dbReference type="Gene3D" id="2.30.130.10">
    <property type="entry name" value="PUA domain"/>
    <property type="match status" value="1"/>
</dbReference>
<keyword evidence="11" id="KW-1185">Reference proteome</keyword>
<name>A0A846MBL7_9SPHN</name>
<dbReference type="SUPFAM" id="SSF88697">
    <property type="entry name" value="PUA domain-like"/>
    <property type="match status" value="1"/>
</dbReference>
<dbReference type="InterPro" id="IPR019797">
    <property type="entry name" value="Glutamate_5-kinase_CS"/>
</dbReference>
<evidence type="ECO:0000256" key="2">
    <source>
        <dbReference type="ARBA" id="ARBA00022605"/>
    </source>
</evidence>
<dbReference type="InterPro" id="IPR001057">
    <property type="entry name" value="Glu/AcGlu_kinase"/>
</dbReference>
<dbReference type="HAMAP" id="MF_00456">
    <property type="entry name" value="ProB"/>
    <property type="match status" value="1"/>
</dbReference>
<dbReference type="CDD" id="cd04242">
    <property type="entry name" value="AAK_G5K_ProB"/>
    <property type="match status" value="1"/>
</dbReference>
<evidence type="ECO:0000256" key="1">
    <source>
        <dbReference type="ARBA" id="ARBA00022490"/>
    </source>
</evidence>
<keyword evidence="4 8" id="KW-0808">Transferase</keyword>
<dbReference type="GO" id="GO:0004349">
    <property type="term" value="F:glutamate 5-kinase activity"/>
    <property type="evidence" value="ECO:0007669"/>
    <property type="project" value="UniProtKB-UniRule"/>
</dbReference>
<keyword evidence="2 8" id="KW-0028">Amino-acid biosynthesis</keyword>
<comment type="similarity">
    <text evidence="8">Belongs to the glutamate 5-kinase family.</text>
</comment>
<dbReference type="InterPro" id="IPR005715">
    <property type="entry name" value="Glu_5kinase/COase_Synthase"/>
</dbReference>
<dbReference type="InterPro" id="IPR002478">
    <property type="entry name" value="PUA"/>
</dbReference>
<dbReference type="InterPro" id="IPR036393">
    <property type="entry name" value="AceGlu_kinase-like_sf"/>
</dbReference>
<keyword evidence="6 8" id="KW-0418">Kinase</keyword>
<dbReference type="PANTHER" id="PTHR43654">
    <property type="entry name" value="GLUTAMATE 5-KINASE"/>
    <property type="match status" value="1"/>
</dbReference>
<evidence type="ECO:0000313" key="10">
    <source>
        <dbReference type="EMBL" id="NIJ15185.1"/>
    </source>
</evidence>
<feature type="binding site" evidence="8">
    <location>
        <position position="24"/>
    </location>
    <ligand>
        <name>ATP</name>
        <dbReference type="ChEBI" id="CHEBI:30616"/>
    </ligand>
</feature>
<reference evidence="10 11" key="1">
    <citation type="submission" date="2020-03" db="EMBL/GenBank/DDBJ databases">
        <title>Genomic Encyclopedia of Type Strains, Phase IV (KMG-IV): sequencing the most valuable type-strain genomes for metagenomic binning, comparative biology and taxonomic classification.</title>
        <authorList>
            <person name="Goeker M."/>
        </authorList>
    </citation>
    <scope>NUCLEOTIDE SEQUENCE [LARGE SCALE GENOMIC DNA]</scope>
    <source>
        <strain evidence="10 11">DSM 21299</strain>
    </source>
</reference>
<dbReference type="InterPro" id="IPR041739">
    <property type="entry name" value="G5K_ProB"/>
</dbReference>
<comment type="pathway">
    <text evidence="8">Amino-acid biosynthesis; L-proline biosynthesis; L-glutamate 5-semialdehyde from L-glutamate: step 1/2.</text>
</comment>
<dbReference type="PIRSF" id="PIRSF000729">
    <property type="entry name" value="GK"/>
    <property type="match status" value="1"/>
</dbReference>
<gene>
    <name evidence="8" type="primary">proB</name>
    <name evidence="10" type="ORF">FHS54_000134</name>
</gene>
<comment type="subcellular location">
    <subcellularLocation>
        <location evidence="8">Cytoplasm</location>
    </subcellularLocation>
</comment>
<dbReference type="EC" id="2.7.2.11" evidence="8"/>
<accession>A0A846MBL7</accession>
<dbReference type="UniPathway" id="UPA00098">
    <property type="reaction ID" value="UER00359"/>
</dbReference>
<dbReference type="GO" id="GO:0005829">
    <property type="term" value="C:cytosol"/>
    <property type="evidence" value="ECO:0007669"/>
    <property type="project" value="TreeGrafter"/>
</dbReference>
<dbReference type="InterPro" id="IPR011529">
    <property type="entry name" value="Glu_5kinase"/>
</dbReference>
<dbReference type="PROSITE" id="PS00902">
    <property type="entry name" value="GLUTAMATE_5_KINASE"/>
    <property type="match status" value="1"/>
</dbReference>
<feature type="binding site" evidence="8">
    <location>
        <position position="64"/>
    </location>
    <ligand>
        <name>substrate</name>
    </ligand>
</feature>
<dbReference type="Proteomes" id="UP000576821">
    <property type="component" value="Unassembled WGS sequence"/>
</dbReference>
<dbReference type="InterPro" id="IPR036974">
    <property type="entry name" value="PUA_sf"/>
</dbReference>